<evidence type="ECO:0000256" key="2">
    <source>
        <dbReference type="ARBA" id="ARBA00022630"/>
    </source>
</evidence>
<dbReference type="GO" id="GO:0071949">
    <property type="term" value="F:FAD binding"/>
    <property type="evidence" value="ECO:0007669"/>
    <property type="project" value="InterPro"/>
</dbReference>
<comment type="caution">
    <text evidence="9">The sequence shown here is derived from an EMBL/GenBank/DDBJ whole genome shotgun (WGS) entry which is preliminary data.</text>
</comment>
<dbReference type="Gene3D" id="3.30.43.10">
    <property type="entry name" value="Uridine Diphospho-n-acetylenolpyruvylglucosamine Reductase, domain 2"/>
    <property type="match status" value="1"/>
</dbReference>
<dbReference type="Gene3D" id="1.10.1060.10">
    <property type="entry name" value="Alpha-helical ferredoxin"/>
    <property type="match status" value="1"/>
</dbReference>
<evidence type="ECO:0000259" key="8">
    <source>
        <dbReference type="PROSITE" id="PS51387"/>
    </source>
</evidence>
<feature type="domain" description="FAD-binding PCMH-type" evidence="8">
    <location>
        <begin position="37"/>
        <end position="267"/>
    </location>
</feature>
<keyword evidence="10" id="KW-1185">Reference proteome</keyword>
<reference evidence="9 10" key="1">
    <citation type="submission" date="2019-02" db="EMBL/GenBank/DDBJ databases">
        <title>Deep-cultivation of Planctomycetes and their phenomic and genomic characterization uncovers novel biology.</title>
        <authorList>
            <person name="Wiegand S."/>
            <person name="Jogler M."/>
            <person name="Boedeker C."/>
            <person name="Pinto D."/>
            <person name="Vollmers J."/>
            <person name="Rivas-Marin E."/>
            <person name="Kohn T."/>
            <person name="Peeters S.H."/>
            <person name="Heuer A."/>
            <person name="Rast P."/>
            <person name="Oberbeckmann S."/>
            <person name="Bunk B."/>
            <person name="Jeske O."/>
            <person name="Meyerdierks A."/>
            <person name="Storesund J.E."/>
            <person name="Kallscheuer N."/>
            <person name="Luecker S."/>
            <person name="Lage O.M."/>
            <person name="Pohl T."/>
            <person name="Merkel B.J."/>
            <person name="Hornburger P."/>
            <person name="Mueller R.-W."/>
            <person name="Bruemmer F."/>
            <person name="Labrenz M."/>
            <person name="Spormann A.M."/>
            <person name="Op Den Camp H."/>
            <person name="Overmann J."/>
            <person name="Amann R."/>
            <person name="Jetten M.S.M."/>
            <person name="Mascher T."/>
            <person name="Medema M.H."/>
            <person name="Devos D.P."/>
            <person name="Kaster A.-K."/>
            <person name="Ovreas L."/>
            <person name="Rohde M."/>
            <person name="Galperin M.Y."/>
            <person name="Jogler C."/>
        </authorList>
    </citation>
    <scope>NUCLEOTIDE SEQUENCE [LARGE SCALE GENOMIC DNA]</scope>
    <source>
        <strain evidence="9 10">Poly41</strain>
    </source>
</reference>
<dbReference type="InterPro" id="IPR004017">
    <property type="entry name" value="Cys_rich_dom"/>
</dbReference>
<dbReference type="SUPFAM" id="SSF56176">
    <property type="entry name" value="FAD-binding/transporter-associated domain-like"/>
    <property type="match status" value="1"/>
</dbReference>
<sequence length="999" mass="109687">MDSERQRVQDDLRGIVRGEVLCDPLSCQLYASDASVYQIIPIGVVRPQTVADVIATVQYAAEQRLSIQPRGAGSGVAGESLGTGIVLDFSRFMRRITVEPDATQITVQSGAVLAEVNQTLAPSGRWFGPDPATRSITTMGSVLAINASGSHYLRSGSPRDNIVSMRIVTADGELLKLSKHQPGESVERAAGEGVSTTAGRLARGVVEIENQFHSLITAKKYVANSRSGYRFDGVIDSAGSVDLAKFMVGTQGTLGIIIDATLHTELVPTHRGVALLFFRRLDSAARCAVKAIQHGLVACDLMDRRLLQIARETEPKFSELLPREAEAMLLVEIQGESLGDLYDRLAIIRQELAQGTDGAFASVDAVRQSERDFFWSLSRRVIPRLHRVKGADAPLPFIEDIAVSPESLPEVLVAIQDTLQKLQTTATVFAHAGHGQLHIRPFLDLSSQSDRKKLLDLANEVAEVVWNHGGQISVEHAAGLSRSYLLPRQFGALWQAHGQVKRLFDPLHRLNPGKLFGAELQKPNVNLRPADQTIEVSRSGRVLIEADEAIARQAHEQGKAVPQLEVLQNWSAGASVSQVSRSCNGCGRCRTNSPAERQCPMFRSLRSEEASPRAKANLLRGVLSGQLKVEDLADDRAKQIADLCFNCHQCRLECPASVDIPKIVGELKAQYVATNGLPLSDLLLGRIDSIAAIASRIPWLSNVLIRSRTSRWLVERLFGLSAARELPPVVGETFLRYASKRRWTKSNPHGGLKVAYFVDHYANYHDPEIGRALAEILQQNGIGLFVPPGQKASGMARISAGDIKGARRVARRNLRVLADAVRQGYTILATEPAAVLCLRHEYVNLMNDQDAHLVAENSFEACDYLWRLHQQNRLSTDFIPVDADVSYHQPCHLRVLDPDQAGPNLMQLIPELSVNRVEAGCTGMAGTWGLQRKNYRNSLRVGWPLISAMRAAGPWRAATECSTCKMQIEHGAGRKTLHPLKVIAYAYGRMPKFQSEIMD</sequence>
<dbReference type="RefSeq" id="WP_146525948.1">
    <property type="nucleotide sequence ID" value="NZ_SJPV01000003.1"/>
</dbReference>
<dbReference type="OrthoDB" id="9767256at2"/>
<dbReference type="InterPro" id="IPR016164">
    <property type="entry name" value="FAD-linked_Oxase-like_C"/>
</dbReference>
<evidence type="ECO:0000256" key="6">
    <source>
        <dbReference type="ARBA" id="ARBA00023004"/>
    </source>
</evidence>
<dbReference type="Proteomes" id="UP000319143">
    <property type="component" value="Unassembled WGS sequence"/>
</dbReference>
<keyword evidence="2" id="KW-0285">Flavoprotein</keyword>
<dbReference type="GO" id="GO:0046872">
    <property type="term" value="F:metal ion binding"/>
    <property type="evidence" value="ECO:0007669"/>
    <property type="project" value="UniProtKB-KW"/>
</dbReference>
<dbReference type="Pfam" id="PF01565">
    <property type="entry name" value="FAD_binding_4"/>
    <property type="match status" value="1"/>
</dbReference>
<dbReference type="PANTHER" id="PTHR11748">
    <property type="entry name" value="D-LACTATE DEHYDROGENASE"/>
    <property type="match status" value="1"/>
</dbReference>
<accession>A0A5C6DR46</accession>
<comment type="cofactor">
    <cofactor evidence="1">
        <name>FAD</name>
        <dbReference type="ChEBI" id="CHEBI:57692"/>
    </cofactor>
</comment>
<dbReference type="Pfam" id="PF13534">
    <property type="entry name" value="Fer4_17"/>
    <property type="match status" value="1"/>
</dbReference>
<dbReference type="InterPro" id="IPR017900">
    <property type="entry name" value="4Fe4S_Fe_S_CS"/>
</dbReference>
<evidence type="ECO:0000256" key="5">
    <source>
        <dbReference type="ARBA" id="ARBA00023002"/>
    </source>
</evidence>
<keyword evidence="7" id="KW-0411">Iron-sulfur</keyword>
<dbReference type="GO" id="GO:0051536">
    <property type="term" value="F:iron-sulfur cluster binding"/>
    <property type="evidence" value="ECO:0007669"/>
    <property type="project" value="UniProtKB-KW"/>
</dbReference>
<evidence type="ECO:0000256" key="3">
    <source>
        <dbReference type="ARBA" id="ARBA00022723"/>
    </source>
</evidence>
<dbReference type="Pfam" id="PF02754">
    <property type="entry name" value="CCG"/>
    <property type="match status" value="1"/>
</dbReference>
<dbReference type="Gene3D" id="3.30.465.10">
    <property type="match status" value="1"/>
</dbReference>
<dbReference type="InterPro" id="IPR004113">
    <property type="entry name" value="FAD-bd_oxidored_4_C"/>
</dbReference>
<dbReference type="PROSITE" id="PS00198">
    <property type="entry name" value="4FE4S_FER_1"/>
    <property type="match status" value="1"/>
</dbReference>
<keyword evidence="3" id="KW-0479">Metal-binding</keyword>
<dbReference type="SUPFAM" id="SSF46548">
    <property type="entry name" value="alpha-helical ferredoxin"/>
    <property type="match status" value="1"/>
</dbReference>
<dbReference type="PROSITE" id="PS51387">
    <property type="entry name" value="FAD_PCMH"/>
    <property type="match status" value="1"/>
</dbReference>
<proteinExistence type="predicted"/>
<dbReference type="PANTHER" id="PTHR11748:SF119">
    <property type="entry name" value="D-2-HYDROXYGLUTARATE DEHYDROGENASE"/>
    <property type="match status" value="1"/>
</dbReference>
<dbReference type="InterPro" id="IPR036318">
    <property type="entry name" value="FAD-bd_PCMH-like_sf"/>
</dbReference>
<keyword evidence="4" id="KW-0274">FAD</keyword>
<protein>
    <submittedName>
        <fullName evidence="9">Anaerobic glycerol-3-phosphate dehydrogenase subunit C</fullName>
    </submittedName>
</protein>
<dbReference type="InterPro" id="IPR006094">
    <property type="entry name" value="Oxid_FAD_bind_N"/>
</dbReference>
<dbReference type="GO" id="GO:0004458">
    <property type="term" value="F:D-lactate dehydrogenase (cytochrome) activity"/>
    <property type="evidence" value="ECO:0007669"/>
    <property type="project" value="TreeGrafter"/>
</dbReference>
<evidence type="ECO:0000313" key="9">
    <source>
        <dbReference type="EMBL" id="TWU39238.1"/>
    </source>
</evidence>
<evidence type="ECO:0000256" key="4">
    <source>
        <dbReference type="ARBA" id="ARBA00022827"/>
    </source>
</evidence>
<dbReference type="InterPro" id="IPR016169">
    <property type="entry name" value="FAD-bd_PCMH_sub2"/>
</dbReference>
<evidence type="ECO:0000256" key="1">
    <source>
        <dbReference type="ARBA" id="ARBA00001974"/>
    </source>
</evidence>
<dbReference type="GO" id="GO:0008720">
    <property type="term" value="F:D-lactate dehydrogenase (NAD+) activity"/>
    <property type="evidence" value="ECO:0007669"/>
    <property type="project" value="TreeGrafter"/>
</dbReference>
<dbReference type="Pfam" id="PF02913">
    <property type="entry name" value="FAD-oxidase_C"/>
    <property type="match status" value="1"/>
</dbReference>
<dbReference type="SUPFAM" id="SSF55103">
    <property type="entry name" value="FAD-linked oxidases, C-terminal domain"/>
    <property type="match status" value="1"/>
</dbReference>
<gene>
    <name evidence="9" type="primary">glpC</name>
    <name evidence="9" type="ORF">Poly41_20600</name>
</gene>
<dbReference type="InterPro" id="IPR016167">
    <property type="entry name" value="FAD-bd_PCMH_sub1"/>
</dbReference>
<dbReference type="EMBL" id="SJPV01000003">
    <property type="protein sequence ID" value="TWU39238.1"/>
    <property type="molecule type" value="Genomic_DNA"/>
</dbReference>
<dbReference type="GO" id="GO:1903457">
    <property type="term" value="P:lactate catabolic process"/>
    <property type="evidence" value="ECO:0007669"/>
    <property type="project" value="TreeGrafter"/>
</dbReference>
<keyword evidence="6" id="KW-0408">Iron</keyword>
<dbReference type="Gene3D" id="3.30.70.2740">
    <property type="match status" value="1"/>
</dbReference>
<name>A0A5C6DR46_9BACT</name>
<dbReference type="InterPro" id="IPR009051">
    <property type="entry name" value="Helical_ferredxn"/>
</dbReference>
<organism evidence="9 10">
    <name type="scientific">Novipirellula artificiosorum</name>
    <dbReference type="NCBI Taxonomy" id="2528016"/>
    <lineage>
        <taxon>Bacteria</taxon>
        <taxon>Pseudomonadati</taxon>
        <taxon>Planctomycetota</taxon>
        <taxon>Planctomycetia</taxon>
        <taxon>Pirellulales</taxon>
        <taxon>Pirellulaceae</taxon>
        <taxon>Novipirellula</taxon>
    </lineage>
</organism>
<dbReference type="InterPro" id="IPR016166">
    <property type="entry name" value="FAD-bd_PCMH"/>
</dbReference>
<dbReference type="AlphaFoldDB" id="A0A5C6DR46"/>
<evidence type="ECO:0000313" key="10">
    <source>
        <dbReference type="Proteomes" id="UP000319143"/>
    </source>
</evidence>
<evidence type="ECO:0000256" key="7">
    <source>
        <dbReference type="ARBA" id="ARBA00023014"/>
    </source>
</evidence>
<keyword evidence="5" id="KW-0560">Oxidoreductase</keyword>